<dbReference type="OrthoDB" id="548867at2759"/>
<keyword evidence="2" id="KW-0547">Nucleotide-binding</keyword>
<evidence type="ECO:0000256" key="1">
    <source>
        <dbReference type="ARBA" id="ARBA00010322"/>
    </source>
</evidence>
<accession>A0A0J6IAJ9</accession>
<dbReference type="Gene3D" id="3.40.50.300">
    <property type="entry name" value="P-loop containing nucleotide triphosphate hydrolases"/>
    <property type="match status" value="1"/>
</dbReference>
<dbReference type="Pfam" id="PF03969">
    <property type="entry name" value="AFG1_ATPase"/>
    <property type="match status" value="1"/>
</dbReference>
<evidence type="ECO:0000256" key="4">
    <source>
        <dbReference type="SAM" id="MobiDB-lite"/>
    </source>
</evidence>
<evidence type="ECO:0000256" key="3">
    <source>
        <dbReference type="ARBA" id="ARBA00022840"/>
    </source>
</evidence>
<evidence type="ECO:0000313" key="6">
    <source>
        <dbReference type="Proteomes" id="UP000054567"/>
    </source>
</evidence>
<reference evidence="5 6" key="1">
    <citation type="submission" date="2007-06" db="EMBL/GenBank/DDBJ databases">
        <title>The Genome Sequence of Coccidioides posadasii RMSCC_3488.</title>
        <authorList>
            <consortium name="Coccidioides Genome Resources Consortium"/>
            <consortium name="The Broad Institute Genome Sequencing Platform"/>
            <person name="Henn M.R."/>
            <person name="Sykes S."/>
            <person name="Young S."/>
            <person name="Jaffe D."/>
            <person name="Berlin A."/>
            <person name="Alvarez P."/>
            <person name="Butler J."/>
            <person name="Gnerre S."/>
            <person name="Grabherr M."/>
            <person name="Mauceli E."/>
            <person name="Brockman W."/>
            <person name="Kodira C."/>
            <person name="Alvarado L."/>
            <person name="Zeng Q."/>
            <person name="Crawford M."/>
            <person name="Antoine C."/>
            <person name="Devon K."/>
            <person name="Galgiani J."/>
            <person name="Orsborn K."/>
            <person name="Lewis M.L."/>
            <person name="Nusbaum C."/>
            <person name="Galagan J."/>
            <person name="Birren B."/>
        </authorList>
    </citation>
    <scope>NUCLEOTIDE SEQUENCE [LARGE SCALE GENOMIC DNA]</scope>
    <source>
        <strain evidence="5 6">RMSCC 3488</strain>
    </source>
</reference>
<dbReference type="GO" id="GO:0005739">
    <property type="term" value="C:mitochondrion"/>
    <property type="evidence" value="ECO:0007669"/>
    <property type="project" value="TreeGrafter"/>
</dbReference>
<feature type="compositionally biased region" description="Low complexity" evidence="4">
    <location>
        <begin position="481"/>
        <end position="491"/>
    </location>
</feature>
<dbReference type="NCBIfam" id="NF040713">
    <property type="entry name" value="ZapE"/>
    <property type="match status" value="1"/>
</dbReference>
<protein>
    <submittedName>
        <fullName evidence="5">Afg1p</fullName>
    </submittedName>
</protein>
<dbReference type="GO" id="GO:0006515">
    <property type="term" value="P:protein quality control for misfolded or incompletely synthesized proteins"/>
    <property type="evidence" value="ECO:0007669"/>
    <property type="project" value="TreeGrafter"/>
</dbReference>
<dbReference type="EMBL" id="DS268111">
    <property type="protein sequence ID" value="KMM68652.1"/>
    <property type="molecule type" value="Genomic_DNA"/>
</dbReference>
<dbReference type="AlphaFoldDB" id="A0A0J6IAJ9"/>
<dbReference type="GO" id="GO:0016887">
    <property type="term" value="F:ATP hydrolysis activity"/>
    <property type="evidence" value="ECO:0007669"/>
    <property type="project" value="InterPro"/>
</dbReference>
<evidence type="ECO:0000256" key="2">
    <source>
        <dbReference type="ARBA" id="ARBA00022741"/>
    </source>
</evidence>
<name>A0A0J6IAJ9_COCPO</name>
<dbReference type="SUPFAM" id="SSF52540">
    <property type="entry name" value="P-loop containing nucleoside triphosphate hydrolases"/>
    <property type="match status" value="1"/>
</dbReference>
<dbReference type="InterPro" id="IPR005654">
    <property type="entry name" value="ATPase_AFG1-like"/>
</dbReference>
<dbReference type="InterPro" id="IPR027417">
    <property type="entry name" value="P-loop_NTPase"/>
</dbReference>
<dbReference type="FunFam" id="3.40.50.300:FF:001493">
    <property type="entry name" value="Mitochondrial ATPase (Afg1), putative"/>
    <property type="match status" value="1"/>
</dbReference>
<comment type="similarity">
    <text evidence="1">Belongs to the AFG1 ATPase family.</text>
</comment>
<reference evidence="6" key="2">
    <citation type="journal article" date="2009" name="Genome Res.">
        <title>Comparative genomic analyses of the human fungal pathogens Coccidioides and their relatives.</title>
        <authorList>
            <person name="Sharpton T.J."/>
            <person name="Stajich J.E."/>
            <person name="Rounsley S.D."/>
            <person name="Gardner M.J."/>
            <person name="Wortman J.R."/>
            <person name="Jordar V.S."/>
            <person name="Maiti R."/>
            <person name="Kodira C.D."/>
            <person name="Neafsey D.E."/>
            <person name="Zeng Q."/>
            <person name="Hung C.-Y."/>
            <person name="McMahan C."/>
            <person name="Muszewska A."/>
            <person name="Grynberg M."/>
            <person name="Mandel M.A."/>
            <person name="Kellner E.M."/>
            <person name="Barker B.M."/>
            <person name="Galgiani J.N."/>
            <person name="Orbach M.J."/>
            <person name="Kirkland T.N."/>
            <person name="Cole G.T."/>
            <person name="Henn M.R."/>
            <person name="Birren B.W."/>
            <person name="Taylor J.W."/>
        </authorList>
    </citation>
    <scope>NUCLEOTIDE SEQUENCE [LARGE SCALE GENOMIC DNA]</scope>
    <source>
        <strain evidence="6">RMSCC 3488</strain>
    </source>
</reference>
<evidence type="ECO:0000313" key="5">
    <source>
        <dbReference type="EMBL" id="KMM68652.1"/>
    </source>
</evidence>
<gene>
    <name evidence="5" type="ORF">CPAG_04977</name>
</gene>
<feature type="region of interest" description="Disordered" evidence="4">
    <location>
        <begin position="468"/>
        <end position="501"/>
    </location>
</feature>
<keyword evidence="3" id="KW-0067">ATP-binding</keyword>
<reference evidence="6" key="3">
    <citation type="journal article" date="2010" name="Genome Res.">
        <title>Population genomic sequencing of Coccidioides fungi reveals recent hybridization and transposon control.</title>
        <authorList>
            <person name="Neafsey D.E."/>
            <person name="Barker B.M."/>
            <person name="Sharpton T.J."/>
            <person name="Stajich J.E."/>
            <person name="Park D.J."/>
            <person name="Whiston E."/>
            <person name="Hung C.-Y."/>
            <person name="McMahan C."/>
            <person name="White J."/>
            <person name="Sykes S."/>
            <person name="Heiman D."/>
            <person name="Young S."/>
            <person name="Zeng Q."/>
            <person name="Abouelleil A."/>
            <person name="Aftuck L."/>
            <person name="Bessette D."/>
            <person name="Brown A."/>
            <person name="FitzGerald M."/>
            <person name="Lui A."/>
            <person name="Macdonald J.P."/>
            <person name="Priest M."/>
            <person name="Orbach M.J."/>
            <person name="Galgiani J.N."/>
            <person name="Kirkland T.N."/>
            <person name="Cole G.T."/>
            <person name="Birren B.W."/>
            <person name="Henn M.R."/>
            <person name="Taylor J.W."/>
            <person name="Rounsley S.D."/>
        </authorList>
    </citation>
    <scope>NUCLEOTIDE SEQUENCE [LARGE SCALE GENOMIC DNA]</scope>
    <source>
        <strain evidence="6">RMSCC 3488</strain>
    </source>
</reference>
<dbReference type="GO" id="GO:0005524">
    <property type="term" value="F:ATP binding"/>
    <property type="evidence" value="ECO:0007669"/>
    <property type="project" value="UniProtKB-KW"/>
</dbReference>
<dbReference type="VEuPathDB" id="FungiDB:CPAG_04977"/>
<organism evidence="5 6">
    <name type="scientific">Coccidioides posadasii RMSCC 3488</name>
    <dbReference type="NCBI Taxonomy" id="454284"/>
    <lineage>
        <taxon>Eukaryota</taxon>
        <taxon>Fungi</taxon>
        <taxon>Dikarya</taxon>
        <taxon>Ascomycota</taxon>
        <taxon>Pezizomycotina</taxon>
        <taxon>Eurotiomycetes</taxon>
        <taxon>Eurotiomycetidae</taxon>
        <taxon>Onygenales</taxon>
        <taxon>Onygenaceae</taxon>
        <taxon>Coccidioides</taxon>
    </lineage>
</organism>
<sequence>MIRPAVRPYRKLLVSATWSGPGAARSFSVCARGVADSHRSRCLSGSARREQCVGYVSPGSGGRVDGGLKYGQTRRMTDVGTAVGVQDSAPAATFGPIQEYDSRVEAGRLRDDDFQRAIIQHLQDLHEVLRGYKPPPVVHPSLAELNAAPKSSLFDTLFGRSSKPSGLIPRIPENLPKGLYMHGDVGCGKTMLMDLFYDTLPANIGSKTRIHFHNFMQDVHKRLHLVKMKHGNDFDGVPFVAAEIAEQSSVLCFDEFQCTDVADAMILRRLLESLMSHGVVFITTSNRHPDELYKNGIQRQSFIPCIQLLKNTLTVLNLNSTTDYRKIPRPPSGVYHCPLGLQADHHADKWFEYLGDFKNDPPHRAVHQVWGRDVVVPQASGKAARFTFDELIGRPTSAADYIELMRSYNAFIITDVPGMTLQQRDLARRFITFIDAVYESRAKLVLTTAVPLSHLFLSPSEIKASITHTPKHSAANSKPISSSSSSSSSSSPAQDSGEDLDDSMRMLMDDLGLSMSQLRATSIFSGDEECFAFARALSRLAEMEGKEWVERGMGVGLDIKAGIEEKQAWDKMRSRWTEDNM</sequence>
<dbReference type="Proteomes" id="UP000054567">
    <property type="component" value="Unassembled WGS sequence"/>
</dbReference>
<dbReference type="PANTHER" id="PTHR12169:SF6">
    <property type="entry name" value="AFG1-LIKE ATPASE"/>
    <property type="match status" value="1"/>
</dbReference>
<proteinExistence type="inferred from homology"/>
<dbReference type="PANTHER" id="PTHR12169">
    <property type="entry name" value="ATPASE N2B"/>
    <property type="match status" value="1"/>
</dbReference>